<gene>
    <name evidence="3" type="ORF">BGZ99_002022</name>
</gene>
<feature type="coiled-coil region" evidence="1">
    <location>
        <begin position="357"/>
        <end position="418"/>
    </location>
</feature>
<accession>A0A9P6QYK7</accession>
<evidence type="ECO:0000256" key="2">
    <source>
        <dbReference type="SAM" id="MobiDB-lite"/>
    </source>
</evidence>
<feature type="compositionally biased region" description="Polar residues" evidence="2">
    <location>
        <begin position="1"/>
        <end position="16"/>
    </location>
</feature>
<reference evidence="3" key="1">
    <citation type="journal article" date="2020" name="Fungal Divers.">
        <title>Resolving the Mortierellaceae phylogeny through synthesis of multi-gene phylogenetics and phylogenomics.</title>
        <authorList>
            <person name="Vandepol N."/>
            <person name="Liber J."/>
            <person name="Desiro A."/>
            <person name="Na H."/>
            <person name="Kennedy M."/>
            <person name="Barry K."/>
            <person name="Grigoriev I.V."/>
            <person name="Miller A.N."/>
            <person name="O'Donnell K."/>
            <person name="Stajich J.E."/>
            <person name="Bonito G."/>
        </authorList>
    </citation>
    <scope>NUCLEOTIDE SEQUENCE</scope>
    <source>
        <strain evidence="3">REB-010B</strain>
    </source>
</reference>
<evidence type="ECO:0000313" key="3">
    <source>
        <dbReference type="EMBL" id="KAG0305598.1"/>
    </source>
</evidence>
<feature type="compositionally biased region" description="Low complexity" evidence="2">
    <location>
        <begin position="67"/>
        <end position="121"/>
    </location>
</feature>
<name>A0A9P6QYK7_9FUNG</name>
<proteinExistence type="predicted"/>
<dbReference type="AlphaFoldDB" id="A0A9P6QYK7"/>
<feature type="compositionally biased region" description="Basic and acidic residues" evidence="2">
    <location>
        <begin position="438"/>
        <end position="449"/>
    </location>
</feature>
<feature type="compositionally biased region" description="Polar residues" evidence="2">
    <location>
        <begin position="52"/>
        <end position="63"/>
    </location>
</feature>
<comment type="caution">
    <text evidence="3">The sequence shown here is derived from an EMBL/GenBank/DDBJ whole genome shotgun (WGS) entry which is preliminary data.</text>
</comment>
<feature type="compositionally biased region" description="Polar residues" evidence="2">
    <location>
        <begin position="23"/>
        <end position="40"/>
    </location>
</feature>
<dbReference type="EMBL" id="JAAAIP010001562">
    <property type="protein sequence ID" value="KAG0305598.1"/>
    <property type="molecule type" value="Genomic_DNA"/>
</dbReference>
<organism evidence="3 4">
    <name type="scientific">Dissophora globulifera</name>
    <dbReference type="NCBI Taxonomy" id="979702"/>
    <lineage>
        <taxon>Eukaryota</taxon>
        <taxon>Fungi</taxon>
        <taxon>Fungi incertae sedis</taxon>
        <taxon>Mucoromycota</taxon>
        <taxon>Mortierellomycotina</taxon>
        <taxon>Mortierellomycetes</taxon>
        <taxon>Mortierellales</taxon>
        <taxon>Mortierellaceae</taxon>
        <taxon>Dissophora</taxon>
    </lineage>
</organism>
<dbReference type="OrthoDB" id="2445767at2759"/>
<feature type="region of interest" description="Disordered" evidence="2">
    <location>
        <begin position="259"/>
        <end position="278"/>
    </location>
</feature>
<keyword evidence="4" id="KW-1185">Reference proteome</keyword>
<evidence type="ECO:0000313" key="4">
    <source>
        <dbReference type="Proteomes" id="UP000738325"/>
    </source>
</evidence>
<protein>
    <submittedName>
        <fullName evidence="3">Uncharacterized protein</fullName>
    </submittedName>
</protein>
<dbReference type="Proteomes" id="UP000738325">
    <property type="component" value="Unassembled WGS sequence"/>
</dbReference>
<keyword evidence="1" id="KW-0175">Coiled coil</keyword>
<evidence type="ECO:0000256" key="1">
    <source>
        <dbReference type="SAM" id="Coils"/>
    </source>
</evidence>
<sequence length="449" mass="50040">MNQFRANFSSSSQPNSDGMRLTPYQTTDISPNYNSRTVNPDNFKVPLPARLQVQTALSTSPPKDTQPHTSVSSSSTQSTLPSSLQSSASSNLFPGSSSGSSPSSSSQAESSSQPFPLSPSLRNKTKQKGHAFTQQQEEYIARLLSVPETWKLLNSAGEKNSYHKPKTEVRAEIALKVCQKFSTGEKELTLNSGQIKNKIESMKKVWKKANAIFQKTGNSDLPTTTLETRVLKACHFYFILAGVWSASQSLNPGESIQLTDNLTHGESDLGADSSEESDGRVTVVAVSDNNEAWQDTSSNVKRLVSLSPTLLMKRRRNDFPAYTDVLEDVVMSTQEKCQSEQHRHELDVRKDQREDRRMQLQTEHLELKLEIERKSTELELQKINNQTREEAKRAMVALILLEVELAKAKKQLQEINTVPQATGIALQNEAQAEQQSDEYEKAHEKSPAK</sequence>
<feature type="region of interest" description="Disordered" evidence="2">
    <location>
        <begin position="426"/>
        <end position="449"/>
    </location>
</feature>
<feature type="region of interest" description="Disordered" evidence="2">
    <location>
        <begin position="1"/>
        <end position="132"/>
    </location>
</feature>